<reference evidence="1 2" key="1">
    <citation type="submission" date="2018-10" db="EMBL/GenBank/DDBJ databases">
        <title>Draft genome sequence of Bacillus salarius IM0101, isolated from a hypersaline soil in Inner Mongolia, China.</title>
        <authorList>
            <person name="Yamprayoonswat W."/>
            <person name="Boonvisut S."/>
            <person name="Jumpathong W."/>
            <person name="Sittihan S."/>
            <person name="Ruangsuj P."/>
            <person name="Wanthongcharoen S."/>
            <person name="Thongpramul N."/>
            <person name="Pimmason S."/>
            <person name="Yu B."/>
            <person name="Yasawong M."/>
        </authorList>
    </citation>
    <scope>NUCLEOTIDE SEQUENCE [LARGE SCALE GENOMIC DNA]</scope>
    <source>
        <strain evidence="1 2">IM0101</strain>
    </source>
</reference>
<keyword evidence="2" id="KW-1185">Reference proteome</keyword>
<organism evidence="1 2">
    <name type="scientific">Salibacterium salarium</name>
    <dbReference type="NCBI Taxonomy" id="284579"/>
    <lineage>
        <taxon>Bacteria</taxon>
        <taxon>Bacillati</taxon>
        <taxon>Bacillota</taxon>
        <taxon>Bacilli</taxon>
        <taxon>Bacillales</taxon>
        <taxon>Bacillaceae</taxon>
    </lineage>
</organism>
<name>A0A3R9QS19_9BACI</name>
<comment type="caution">
    <text evidence="1">The sequence shown here is derived from an EMBL/GenBank/DDBJ whole genome shotgun (WGS) entry which is preliminary data.</text>
</comment>
<protein>
    <submittedName>
        <fullName evidence="1">Uncharacterized protein</fullName>
    </submittedName>
</protein>
<evidence type="ECO:0000313" key="1">
    <source>
        <dbReference type="EMBL" id="RSL32139.1"/>
    </source>
</evidence>
<evidence type="ECO:0000313" key="2">
    <source>
        <dbReference type="Proteomes" id="UP000275076"/>
    </source>
</evidence>
<gene>
    <name evidence="1" type="ORF">D7Z54_17080</name>
</gene>
<dbReference type="OrthoDB" id="2970899at2"/>
<dbReference type="EMBL" id="RBVX01000017">
    <property type="protein sequence ID" value="RSL32139.1"/>
    <property type="molecule type" value="Genomic_DNA"/>
</dbReference>
<dbReference type="AlphaFoldDB" id="A0A3R9QS19"/>
<sequence>MENEKYMIVAVDREGNEIGLESYAAHSDTPEIMFDCKQQARMFYDKVKAELFPHSVKLLTIKKT</sequence>
<dbReference type="Proteomes" id="UP000275076">
    <property type="component" value="Unassembled WGS sequence"/>
</dbReference>
<proteinExistence type="predicted"/>
<dbReference type="RefSeq" id="WP_125557240.1">
    <property type="nucleotide sequence ID" value="NZ_RBVX01000017.1"/>
</dbReference>
<accession>A0A3R9QS19</accession>